<evidence type="ECO:0000313" key="2">
    <source>
        <dbReference type="Proteomes" id="UP000253509"/>
    </source>
</evidence>
<keyword evidence="2" id="KW-1185">Reference proteome</keyword>
<keyword evidence="1" id="KW-0378">Hydrolase</keyword>
<organism evidence="1 2">
    <name type="scientific">Brevibacterium celere</name>
    <dbReference type="NCBI Taxonomy" id="225845"/>
    <lineage>
        <taxon>Bacteria</taxon>
        <taxon>Bacillati</taxon>
        <taxon>Actinomycetota</taxon>
        <taxon>Actinomycetes</taxon>
        <taxon>Micrococcales</taxon>
        <taxon>Brevibacteriaceae</taxon>
        <taxon>Brevibacterium</taxon>
    </lineage>
</organism>
<protein>
    <submittedName>
        <fullName evidence="1">ATP-dependent DNA helicase RecG</fullName>
    </submittedName>
</protein>
<comment type="caution">
    <text evidence="1">The sequence shown here is derived from an EMBL/GenBank/DDBJ whole genome shotgun (WGS) entry which is preliminary data.</text>
</comment>
<dbReference type="Proteomes" id="UP000253509">
    <property type="component" value="Unassembled WGS sequence"/>
</dbReference>
<sequence length="124" mass="13700">MLDHFTRMMRDYGSRDAEVRADLRVASRVPGAIGIDELRPRRHSRIAGVVSAVTRSCIGDSPRLKVMVSDGTGEVQAQFLGRRDISGLRPGALVVLEGRFCERDGELVAHNPVYELIQTGDDHD</sequence>
<reference evidence="1 2" key="1">
    <citation type="submission" date="2018-06" db="EMBL/GenBank/DDBJ databases">
        <title>Freshwater and sediment microbial communities from various areas in North America, analyzing microbe dynamics in response to fracking.</title>
        <authorList>
            <person name="Lamendella R."/>
        </authorList>
    </citation>
    <scope>NUCLEOTIDE SEQUENCE [LARGE SCALE GENOMIC DNA]</scope>
    <source>
        <strain evidence="1 2">3b_TX</strain>
    </source>
</reference>
<dbReference type="RefSeq" id="WP_113904528.1">
    <property type="nucleotide sequence ID" value="NZ_QNSB01000007.1"/>
</dbReference>
<accession>A0A366IHA9</accession>
<keyword evidence="1" id="KW-0547">Nucleotide-binding</keyword>
<gene>
    <name evidence="1" type="ORF">DFO65_10741</name>
</gene>
<keyword evidence="1" id="KW-0347">Helicase</keyword>
<dbReference type="CDD" id="cd04488">
    <property type="entry name" value="RecG_wedge_OBF"/>
    <property type="match status" value="1"/>
</dbReference>
<evidence type="ECO:0000313" key="1">
    <source>
        <dbReference type="EMBL" id="RBP70723.1"/>
    </source>
</evidence>
<proteinExistence type="predicted"/>
<dbReference type="AlphaFoldDB" id="A0A366IHA9"/>
<keyword evidence="1" id="KW-0067">ATP-binding</keyword>
<dbReference type="GO" id="GO:0004386">
    <property type="term" value="F:helicase activity"/>
    <property type="evidence" value="ECO:0007669"/>
    <property type="project" value="UniProtKB-KW"/>
</dbReference>
<dbReference type="EMBL" id="QNSB01000007">
    <property type="protein sequence ID" value="RBP70723.1"/>
    <property type="molecule type" value="Genomic_DNA"/>
</dbReference>
<name>A0A366IHA9_9MICO</name>